<dbReference type="GO" id="GO:0045087">
    <property type="term" value="P:innate immune response"/>
    <property type="evidence" value="ECO:0007669"/>
    <property type="project" value="InterPro"/>
</dbReference>
<feature type="compositionally biased region" description="Basic residues" evidence="4">
    <location>
        <begin position="267"/>
        <end position="283"/>
    </location>
</feature>
<evidence type="ECO:0000256" key="4">
    <source>
        <dbReference type="SAM" id="MobiDB-lite"/>
    </source>
</evidence>
<dbReference type="PANTHER" id="PTHR33704">
    <property type="entry name" value="PROTEIN HEAT INTOLERANT 4-RELATED"/>
    <property type="match status" value="1"/>
</dbReference>
<dbReference type="PANTHER" id="PTHR33704:SF6">
    <property type="entry name" value="PROTEIN HEAT INTOLERANT 4-LIKE"/>
    <property type="match status" value="1"/>
</dbReference>
<gene>
    <name evidence="6" type="ORF">F2Q69_00018636</name>
</gene>
<feature type="transmembrane region" description="Helical" evidence="5">
    <location>
        <begin position="12"/>
        <end position="35"/>
    </location>
</feature>
<dbReference type="AlphaFoldDB" id="A0A8S9Q7X0"/>
<organism evidence="6 7">
    <name type="scientific">Brassica cretica</name>
    <name type="common">Mustard</name>
    <dbReference type="NCBI Taxonomy" id="69181"/>
    <lineage>
        <taxon>Eukaryota</taxon>
        <taxon>Viridiplantae</taxon>
        <taxon>Streptophyta</taxon>
        <taxon>Embryophyta</taxon>
        <taxon>Tracheophyta</taxon>
        <taxon>Spermatophyta</taxon>
        <taxon>Magnoliopsida</taxon>
        <taxon>eudicotyledons</taxon>
        <taxon>Gunneridae</taxon>
        <taxon>Pentapetalae</taxon>
        <taxon>rosids</taxon>
        <taxon>malvids</taxon>
        <taxon>Brassicales</taxon>
        <taxon>Brassicaceae</taxon>
        <taxon>Brassiceae</taxon>
        <taxon>Brassica</taxon>
    </lineage>
</organism>
<reference evidence="6" key="1">
    <citation type="submission" date="2019-12" db="EMBL/GenBank/DDBJ databases">
        <title>Genome sequencing and annotation of Brassica cretica.</title>
        <authorList>
            <person name="Studholme D.J."/>
            <person name="Sarris P."/>
        </authorList>
    </citation>
    <scope>NUCLEOTIDE SEQUENCE</scope>
    <source>
        <strain evidence="6">PFS-109/04</strain>
        <tissue evidence="6">Leaf</tissue>
    </source>
</reference>
<dbReference type="GO" id="GO:1900034">
    <property type="term" value="P:regulation of cellular response to heat"/>
    <property type="evidence" value="ECO:0007669"/>
    <property type="project" value="InterPro"/>
</dbReference>
<accession>A0A8S9Q7X0</accession>
<comment type="similarity">
    <text evidence="1">Belongs to the brassicaceae elicitor peptide family.</text>
</comment>
<keyword evidence="5" id="KW-0472">Membrane</keyword>
<evidence type="ECO:0000256" key="3">
    <source>
        <dbReference type="SAM" id="Coils"/>
    </source>
</evidence>
<protein>
    <submittedName>
        <fullName evidence="6">Uncharacterized protein</fullName>
    </submittedName>
</protein>
<evidence type="ECO:0000256" key="1">
    <source>
        <dbReference type="ARBA" id="ARBA00011021"/>
    </source>
</evidence>
<evidence type="ECO:0000256" key="5">
    <source>
        <dbReference type="SAM" id="Phobius"/>
    </source>
</evidence>
<dbReference type="Pfam" id="PF17232">
    <property type="entry name" value="Pep1_7"/>
    <property type="match status" value="1"/>
</dbReference>
<dbReference type="EMBL" id="QGKX02001290">
    <property type="protein sequence ID" value="KAF3535933.1"/>
    <property type="molecule type" value="Genomic_DNA"/>
</dbReference>
<feature type="compositionally biased region" description="Acidic residues" evidence="4">
    <location>
        <begin position="237"/>
        <end position="263"/>
    </location>
</feature>
<feature type="compositionally biased region" description="Basic and acidic residues" evidence="4">
    <location>
        <begin position="284"/>
        <end position="297"/>
    </location>
</feature>
<dbReference type="Proteomes" id="UP000712600">
    <property type="component" value="Unassembled WGS sequence"/>
</dbReference>
<keyword evidence="3" id="KW-0175">Coiled coil</keyword>
<proteinExistence type="inferred from homology"/>
<evidence type="ECO:0000256" key="2">
    <source>
        <dbReference type="ARBA" id="ARBA00022821"/>
    </source>
</evidence>
<feature type="compositionally biased region" description="Basic and acidic residues" evidence="4">
    <location>
        <begin position="207"/>
        <end position="219"/>
    </location>
</feature>
<name>A0A8S9Q7X0_BRACR</name>
<evidence type="ECO:0000313" key="6">
    <source>
        <dbReference type="EMBL" id="KAF3535933.1"/>
    </source>
</evidence>
<evidence type="ECO:0000313" key="7">
    <source>
        <dbReference type="Proteomes" id="UP000712600"/>
    </source>
</evidence>
<comment type="caution">
    <text evidence="6">The sequence shown here is derived from an EMBL/GenBank/DDBJ whole genome shotgun (WGS) entry which is preliminary data.</text>
</comment>
<keyword evidence="5" id="KW-0812">Transmembrane</keyword>
<feature type="coiled-coil region" evidence="3">
    <location>
        <begin position="517"/>
        <end position="551"/>
    </location>
</feature>
<dbReference type="Gene3D" id="6.10.250.2770">
    <property type="match status" value="1"/>
</dbReference>
<sequence length="591" mass="67446">MESKGRTESGVFSYVYIPFSFIHAILQSLFVKFLGVRSPPSNFPKISEEEEVTEVVEVRYRKSQLEYSSGKPGARFAKDLDAILEKRVIVKNNCNKERPLTIPSFKLLAVLATTGSAPLVLNIEEFKMLINHLFLQTQTPLPATDAFEPCLGAMTRFKFGNKSSVNALIRSTNLPLSNLFVAEALGFLSITSGAMKKGAKRRGASKAGREDAVAERQNDEVVAESLEESQQPKEEAEAKEEENQENGEEDKEVDEVKDEEVEGEDKKKKKPVRGGGKRKRATKKGIEVKARVSKPQEEPEYFEDERNLEGLWKSAFPVGTEWDQLDALYEFNWDFKHLEEALEEEGGLLYRKKVFLFGCTEPQLVPFKGANKILHVPAVVAVESPFPPSDKIGITSVQREVEEIIPMKTMKMDWLPYIPVDKSLCIIIRAALRHMKEDLVKKYEYCLPYFYQPFTEDELEQNTEVQIMFPSEPPVVCEFDWELDELEEFVDKLIEDEALASEQKDEFKASGAVFNSIEYVKEQVRAAKKANREAREARRKAIEDMSEETRQAFQSMKFYKFYPLPSPETPDVSGVKSRFINRYYGKAHEVL</sequence>
<keyword evidence="2" id="KW-0611">Plant defense</keyword>
<feature type="region of interest" description="Disordered" evidence="4">
    <location>
        <begin position="201"/>
        <end position="301"/>
    </location>
</feature>
<dbReference type="InterPro" id="IPR039313">
    <property type="entry name" value="HIT4"/>
</dbReference>
<keyword evidence="5" id="KW-1133">Transmembrane helix</keyword>
<dbReference type="InterPro" id="IPR035176">
    <property type="entry name" value="PEP"/>
</dbReference>